<evidence type="ECO:0000256" key="4">
    <source>
        <dbReference type="ARBA" id="ARBA00023136"/>
    </source>
</evidence>
<dbReference type="CDD" id="cd07609">
    <property type="entry name" value="BAR_SIP3_fungi"/>
    <property type="match status" value="1"/>
</dbReference>
<evidence type="ECO:0000256" key="5">
    <source>
        <dbReference type="SAM" id="MobiDB-lite"/>
    </source>
</evidence>
<dbReference type="InterPro" id="IPR004148">
    <property type="entry name" value="BAR_dom"/>
</dbReference>
<dbReference type="Gene3D" id="1.20.1270.60">
    <property type="entry name" value="Arfaptin homology (AH) domain/BAR domain"/>
    <property type="match status" value="1"/>
</dbReference>
<sequence>MTDTGGDLATPFRTLRPVNLIPVGLKEAAWDSPSFRAYVIHTLEQVEAAEKWIENCIRTTTRLTLEAGTLESLLATFFLNIVPPPTLSEAIVDHDYSLVAAKRFGDATKDAWTSNVAELKKLDTNMTEPLRQFAQTELRSFKEYRRSLEQTQKNFDQFHLKYSAQAKTREPSTLQQVAFQLHDARKAYLKASLDFAVALPQLKLAFDKLLARIFSDQMGAIQASRDATSIVLAKYASDIGRIRSWSKEVESGEKAFRRELQSARIQIEEAAELASRPSREVEDYATVSTSIKGPTNSLPAKPSVTVNGKQGWLNMKLVTGKPARTIWIRRWFFVKNGVFGWLVQGMRSGGVEESDRIGVLLCGLRPAISEERRFCFEVKTKDITIALQADSQSELTEWMVAFDVAKQKALEEPASATTETSTSQRLDLAFAISPPSSIEFTANSADVGLTSDDFHDRSVSGSLAVTQDPTSPTHRGSFDVSAVRRTSGFDADNNTQTGRGARKSSGAPQTGSFGGISNPAGGIASLISAGNMTLPMGAGVAFQAVSVEGNRSFTNPSTKMPLNSVIRSLPKSTLAPSTLVNPPVSTNLSSAAVVLNGEKGNIPAQMDLVKGTPSGMMANSWGSLNWAYNNSLDRSDSPVPGNEHSNSAKSGPNSPERKPLSGIGRDQNISMARGHRKTVSLDGDAADLQRTIITPGTFPNYYPTLLKYHDAQFRVLFPSVPRDEKLAMVFRATWNPSDHGDFPGRIYVTPQTVYSYSNHMGLILTSSLSLHHVTEVTAATGRECDYLFIHLKPSPEVDYTRITVKVFLEPLKLLEKRLSYLVSNANSEKPDELETIMSTMLKFEQPEPGGKRSPSIDSTDEQDAATFPAHGPQLNGKDLRTRLRVDQDILGLRNFDHKEKLRLPSRPVTYVPNGMTIPVVEMNFKISPKALFHILYGDRSVIWQLLYHQCGARNIQQGPWLKPEEGYYRRVFSYRIPAEKSTGLAQDLEVEDTQTLDVFSDHLCYVVTERRGAWYLPMNKQFELVIKVVITHIAKSNCKLAVYTNVHWIKSSILRPLIDHHALAALKLDALDLIDVVTEQVNRIGHHVQSKKAIQIFGQIGQECQTIEFKSADSTAIPRTRHISQRKSIARLFLDAYGSFIAACVNIVLAQVIAIFDWVVKTFNANFWLVLFFALSLLINASFSSGLAISWWQDLQAGQYMRTLGISNDLVITRVVNLSDMDLITSPSDHLHEDNLCYQTFKKSSSFASSSAASPTFSRLRNTQRVLGTYRHDLIVALRMVNSMEQGMVQAEWEYWLDEEAKKCSTAAKVLAKRTNNSPGSDSGAYTSYNETVQQVRRYCGSCEESRKVIRK</sequence>
<dbReference type="Pfam" id="PF16746">
    <property type="entry name" value="BAR_3"/>
    <property type="match status" value="1"/>
</dbReference>
<protein>
    <recommendedName>
        <fullName evidence="11">Transcription factor SipA3</fullName>
    </recommendedName>
</protein>
<dbReference type="PANTHER" id="PTHR14248">
    <property type="entry name" value="CYCLIN Y, ISOFORM A"/>
    <property type="match status" value="1"/>
</dbReference>
<evidence type="ECO:0000256" key="6">
    <source>
        <dbReference type="SAM" id="Phobius"/>
    </source>
</evidence>
<feature type="domain" description="PH" evidence="7">
    <location>
        <begin position="306"/>
        <end position="407"/>
    </location>
</feature>
<keyword evidence="3 6" id="KW-1133">Transmembrane helix</keyword>
<feature type="compositionally biased region" description="Polar residues" evidence="5">
    <location>
        <begin position="643"/>
        <end position="653"/>
    </location>
</feature>
<dbReference type="SUPFAM" id="SSF50729">
    <property type="entry name" value="PH domain-like"/>
    <property type="match status" value="1"/>
</dbReference>
<proteinExistence type="predicted"/>
<name>A0A8H3EVI3_9LECA</name>
<evidence type="ECO:0000256" key="2">
    <source>
        <dbReference type="ARBA" id="ARBA00022692"/>
    </source>
</evidence>
<dbReference type="Pfam" id="PF00169">
    <property type="entry name" value="PH"/>
    <property type="match status" value="1"/>
</dbReference>
<dbReference type="SUPFAM" id="SSF103657">
    <property type="entry name" value="BAR/IMD domain-like"/>
    <property type="match status" value="1"/>
</dbReference>
<dbReference type="EMBL" id="CAJPDQ010000005">
    <property type="protein sequence ID" value="CAF9909636.1"/>
    <property type="molecule type" value="Genomic_DNA"/>
</dbReference>
<evidence type="ECO:0000256" key="3">
    <source>
        <dbReference type="ARBA" id="ARBA00022989"/>
    </source>
</evidence>
<dbReference type="Proteomes" id="UP000664169">
    <property type="component" value="Unassembled WGS sequence"/>
</dbReference>
<evidence type="ECO:0000259" key="7">
    <source>
        <dbReference type="PROSITE" id="PS50003"/>
    </source>
</evidence>
<dbReference type="PROSITE" id="PS50003">
    <property type="entry name" value="PH_DOMAIN"/>
    <property type="match status" value="1"/>
</dbReference>
<feature type="region of interest" description="Disordered" evidence="5">
    <location>
        <begin position="485"/>
        <end position="515"/>
    </location>
</feature>
<evidence type="ECO:0008006" key="11">
    <source>
        <dbReference type="Google" id="ProtNLM"/>
    </source>
</evidence>
<feature type="region of interest" description="Disordered" evidence="5">
    <location>
        <begin position="634"/>
        <end position="672"/>
    </location>
</feature>
<dbReference type="InterPro" id="IPR042067">
    <property type="entry name" value="Sip3_PH"/>
</dbReference>
<keyword evidence="10" id="KW-1185">Reference proteome</keyword>
<gene>
    <name evidence="9" type="ORF">GOMPHAMPRED_006827</name>
</gene>
<dbReference type="InterPro" id="IPR011993">
    <property type="entry name" value="PH-like_dom_sf"/>
</dbReference>
<dbReference type="GO" id="GO:0005737">
    <property type="term" value="C:cytoplasm"/>
    <property type="evidence" value="ECO:0007669"/>
    <property type="project" value="InterPro"/>
</dbReference>
<dbReference type="InterPro" id="IPR031968">
    <property type="entry name" value="VASt"/>
</dbReference>
<dbReference type="GO" id="GO:0016020">
    <property type="term" value="C:membrane"/>
    <property type="evidence" value="ECO:0007669"/>
    <property type="project" value="UniProtKB-SubCell"/>
</dbReference>
<evidence type="ECO:0000313" key="10">
    <source>
        <dbReference type="Proteomes" id="UP000664169"/>
    </source>
</evidence>
<dbReference type="SMART" id="SM00233">
    <property type="entry name" value="PH"/>
    <property type="match status" value="1"/>
</dbReference>
<keyword evidence="4 6" id="KW-0472">Membrane</keyword>
<dbReference type="Pfam" id="PF16016">
    <property type="entry name" value="VASt"/>
    <property type="match status" value="1"/>
</dbReference>
<dbReference type="InterPro" id="IPR039463">
    <property type="entry name" value="Sip3/Lam1_BAR"/>
</dbReference>
<feature type="domain" description="VASt" evidence="8">
    <location>
        <begin position="915"/>
        <end position="1085"/>
    </location>
</feature>
<dbReference type="InterPro" id="IPR001849">
    <property type="entry name" value="PH_domain"/>
</dbReference>
<dbReference type="PROSITE" id="PS51778">
    <property type="entry name" value="VAST"/>
    <property type="match status" value="1"/>
</dbReference>
<evidence type="ECO:0000313" key="9">
    <source>
        <dbReference type="EMBL" id="CAF9909636.1"/>
    </source>
</evidence>
<comment type="subcellular location">
    <subcellularLocation>
        <location evidence="1">Membrane</location>
    </subcellularLocation>
</comment>
<organism evidence="9 10">
    <name type="scientific">Gomphillus americanus</name>
    <dbReference type="NCBI Taxonomy" id="1940652"/>
    <lineage>
        <taxon>Eukaryota</taxon>
        <taxon>Fungi</taxon>
        <taxon>Dikarya</taxon>
        <taxon>Ascomycota</taxon>
        <taxon>Pezizomycotina</taxon>
        <taxon>Lecanoromycetes</taxon>
        <taxon>OSLEUM clade</taxon>
        <taxon>Ostropomycetidae</taxon>
        <taxon>Ostropales</taxon>
        <taxon>Graphidaceae</taxon>
        <taxon>Gomphilloideae</taxon>
        <taxon>Gomphillus</taxon>
    </lineage>
</organism>
<keyword evidence="2 6" id="KW-0812">Transmembrane</keyword>
<reference evidence="9" key="1">
    <citation type="submission" date="2021-03" db="EMBL/GenBank/DDBJ databases">
        <authorList>
            <person name="Tagirdzhanova G."/>
        </authorList>
    </citation>
    <scope>NUCLEOTIDE SEQUENCE</scope>
</reference>
<evidence type="ECO:0000259" key="8">
    <source>
        <dbReference type="PROSITE" id="PS51778"/>
    </source>
</evidence>
<comment type="caution">
    <text evidence="9">The sequence shown here is derived from an EMBL/GenBank/DDBJ whole genome shotgun (WGS) entry which is preliminary data.</text>
</comment>
<accession>A0A8H3EVI3</accession>
<evidence type="ECO:0000256" key="1">
    <source>
        <dbReference type="ARBA" id="ARBA00004370"/>
    </source>
</evidence>
<feature type="transmembrane region" description="Helical" evidence="6">
    <location>
        <begin position="1167"/>
        <end position="1192"/>
    </location>
</feature>
<dbReference type="InterPro" id="IPR027267">
    <property type="entry name" value="AH/BAR_dom_sf"/>
</dbReference>
<feature type="transmembrane region" description="Helical" evidence="6">
    <location>
        <begin position="1136"/>
        <end position="1160"/>
    </location>
</feature>
<dbReference type="CDD" id="cd13280">
    <property type="entry name" value="PH_SIP3"/>
    <property type="match status" value="1"/>
</dbReference>
<dbReference type="Gene3D" id="2.30.29.30">
    <property type="entry name" value="Pleckstrin-homology domain (PH domain)/Phosphotyrosine-binding domain (PTB)"/>
    <property type="match status" value="1"/>
</dbReference>
<dbReference type="OrthoDB" id="10070851at2759"/>
<feature type="region of interest" description="Disordered" evidence="5">
    <location>
        <begin position="843"/>
        <end position="876"/>
    </location>
</feature>